<evidence type="ECO:0000313" key="2">
    <source>
        <dbReference type="Proteomes" id="UP000176863"/>
    </source>
</evidence>
<evidence type="ECO:0000313" key="1">
    <source>
        <dbReference type="EMBL" id="OGG53133.1"/>
    </source>
</evidence>
<feature type="non-terminal residue" evidence="1">
    <location>
        <position position="462"/>
    </location>
</feature>
<name>A0A1F6CVE4_9BACT</name>
<organism evidence="1 2">
    <name type="scientific">Candidatus Kaiserbacteria bacterium RIFCSPHIGHO2_01_FULL_53_29</name>
    <dbReference type="NCBI Taxonomy" id="1798480"/>
    <lineage>
        <taxon>Bacteria</taxon>
        <taxon>Candidatus Kaiseribacteriota</taxon>
    </lineage>
</organism>
<dbReference type="STRING" id="1798480.A2851_00455"/>
<proteinExistence type="predicted"/>
<reference evidence="1 2" key="1">
    <citation type="journal article" date="2016" name="Nat. Commun.">
        <title>Thousands of microbial genomes shed light on interconnected biogeochemical processes in an aquifer system.</title>
        <authorList>
            <person name="Anantharaman K."/>
            <person name="Brown C.T."/>
            <person name="Hug L.A."/>
            <person name="Sharon I."/>
            <person name="Castelle C.J."/>
            <person name="Probst A.J."/>
            <person name="Thomas B.C."/>
            <person name="Singh A."/>
            <person name="Wilkins M.J."/>
            <person name="Karaoz U."/>
            <person name="Brodie E.L."/>
            <person name="Williams K.H."/>
            <person name="Hubbard S.S."/>
            <person name="Banfield J.F."/>
        </authorList>
    </citation>
    <scope>NUCLEOTIDE SEQUENCE [LARGE SCALE GENOMIC DNA]</scope>
</reference>
<comment type="caution">
    <text evidence="1">The sequence shown here is derived from an EMBL/GenBank/DDBJ whole genome shotgun (WGS) entry which is preliminary data.</text>
</comment>
<dbReference type="Proteomes" id="UP000176863">
    <property type="component" value="Unassembled WGS sequence"/>
</dbReference>
<dbReference type="Gene3D" id="2.115.10.20">
    <property type="entry name" value="Glycosyl hydrolase domain, family 43"/>
    <property type="match status" value="2"/>
</dbReference>
<protein>
    <recommendedName>
        <fullName evidence="3">Glycosyl hydrolase family 32 N-terminal domain-containing protein</fullName>
    </recommendedName>
</protein>
<dbReference type="InterPro" id="IPR023296">
    <property type="entry name" value="Glyco_hydro_beta-prop_sf"/>
</dbReference>
<dbReference type="SUPFAM" id="SSF75005">
    <property type="entry name" value="Arabinanase/levansucrase/invertase"/>
    <property type="match status" value="1"/>
</dbReference>
<gene>
    <name evidence="1" type="ORF">A2851_00455</name>
</gene>
<sequence length="462" mass="53282">MSCEDVAITNVDWATMNGIFLPRQRKGKAARFWKEWMTPLEKVTAVKNEVVGWFQKTPITIGTRLQLFTDDELIDRINGATLTMHHPEPRELALEFDQPWEAGVSYYVTVWKENDTYRMFYRSSPDDDSEMTGYAESPDGIHWKRPSLGLYSFRGSSENNIVWVGESESRESHNFSPFLDANPLVNSQERYKAIGGMPPVAFSSYDGIHWKKMGPVALMKEEDMENLMTFDSQNIVFWDNLRKEYMAYFRVWIGGVRSIAHTSSKDFITWEPSELIKIENAPIEQLYTNNVIPYFRSPEIYFSFPMRYVQHREGASDTLFMTSRDGIHFRRPSLDAFIRPGRDMENWSDHSNGTSWGFVPTADDELSLYVVKHYTQNSSAHLRRFTIRTDGFTSMRAPYEGGEFVTKPLVFSGSQLVINAATSAAGSVQVEIQDIYGQPIQKYTLEDSQPFYGDEIERVVTW</sequence>
<evidence type="ECO:0008006" key="3">
    <source>
        <dbReference type="Google" id="ProtNLM"/>
    </source>
</evidence>
<accession>A0A1F6CVE4</accession>
<dbReference type="AlphaFoldDB" id="A0A1F6CVE4"/>
<dbReference type="EMBL" id="MFKT01000017">
    <property type="protein sequence ID" value="OGG53133.1"/>
    <property type="molecule type" value="Genomic_DNA"/>
</dbReference>